<feature type="signal peptide" evidence="2">
    <location>
        <begin position="1"/>
        <end position="20"/>
    </location>
</feature>
<evidence type="ECO:0000313" key="5">
    <source>
        <dbReference type="Proteomes" id="UP000518288"/>
    </source>
</evidence>
<dbReference type="AlphaFoldDB" id="A0A7Y9U8M9"/>
<evidence type="ECO:0000256" key="1">
    <source>
        <dbReference type="SAM" id="MobiDB-lite"/>
    </source>
</evidence>
<dbReference type="Proteomes" id="UP000518288">
    <property type="component" value="Unassembled WGS sequence"/>
</dbReference>
<comment type="caution">
    <text evidence="4">The sequence shown here is derived from an EMBL/GenBank/DDBJ whole genome shotgun (WGS) entry which is preliminary data.</text>
</comment>
<dbReference type="EMBL" id="JACCFH010000001">
    <property type="protein sequence ID" value="NYG35052.1"/>
    <property type="molecule type" value="Genomic_DNA"/>
</dbReference>
<feature type="compositionally biased region" description="Low complexity" evidence="1">
    <location>
        <begin position="67"/>
        <end position="83"/>
    </location>
</feature>
<dbReference type="Pfam" id="PF05901">
    <property type="entry name" value="Excalibur"/>
    <property type="match status" value="1"/>
</dbReference>
<accession>A0A7Y9U8M9</accession>
<name>A0A7Y9U8M9_9BURK</name>
<gene>
    <name evidence="4" type="ORF">BDD16_004038</name>
</gene>
<feature type="domain" description="Excalibur calcium-binding" evidence="3">
    <location>
        <begin position="109"/>
        <end position="143"/>
    </location>
</feature>
<dbReference type="InterPro" id="IPR008613">
    <property type="entry name" value="Excalibur_Ca-bd_domain"/>
</dbReference>
<reference evidence="4 5" key="1">
    <citation type="submission" date="2020-07" db="EMBL/GenBank/DDBJ databases">
        <title>Genomic Encyclopedia of Archaeal and Bacterial Type Strains, Phase II (KMG-II): from individual species to whole genera.</title>
        <authorList>
            <person name="Goeker M."/>
        </authorList>
    </citation>
    <scope>NUCLEOTIDE SEQUENCE [LARGE SCALE GENOMIC DNA]</scope>
    <source>
        <strain evidence="4 5">DSM 21226</strain>
    </source>
</reference>
<dbReference type="RefSeq" id="WP_218897890.1">
    <property type="nucleotide sequence ID" value="NZ_JACCFH010000001.1"/>
</dbReference>
<protein>
    <recommendedName>
        <fullName evidence="3">Excalibur calcium-binding domain-containing protein</fullName>
    </recommendedName>
</protein>
<evidence type="ECO:0000259" key="3">
    <source>
        <dbReference type="Pfam" id="PF05901"/>
    </source>
</evidence>
<keyword evidence="2" id="KW-0732">Signal</keyword>
<evidence type="ECO:0000256" key="2">
    <source>
        <dbReference type="SAM" id="SignalP"/>
    </source>
</evidence>
<feature type="region of interest" description="Disordered" evidence="1">
    <location>
        <begin position="61"/>
        <end position="100"/>
    </location>
</feature>
<organism evidence="4 5">
    <name type="scientific">Sphaerotilus montanus</name>
    <dbReference type="NCBI Taxonomy" id="522889"/>
    <lineage>
        <taxon>Bacteria</taxon>
        <taxon>Pseudomonadati</taxon>
        <taxon>Pseudomonadota</taxon>
        <taxon>Betaproteobacteria</taxon>
        <taxon>Burkholderiales</taxon>
        <taxon>Sphaerotilaceae</taxon>
        <taxon>Sphaerotilus</taxon>
    </lineage>
</organism>
<sequence length="152" mass="16120">MNNISVIALMIALLVPLSIAKATSVFKCTINGTVSYQSVPCPSGPPGKQPTLDQLNAAEKLKRERQASASPARAPAPSGPRAPYTNPVVSSPSAAPAELPGRSFRCDGRTYCSQMTSCAEAKYFLSTCPDVKMDGDEDGIPCEEQWCNGVLR</sequence>
<proteinExistence type="predicted"/>
<evidence type="ECO:0000313" key="4">
    <source>
        <dbReference type="EMBL" id="NYG35052.1"/>
    </source>
</evidence>
<feature type="chain" id="PRO_5030898006" description="Excalibur calcium-binding domain-containing protein" evidence="2">
    <location>
        <begin position="21"/>
        <end position="152"/>
    </location>
</feature>
<keyword evidence="5" id="KW-1185">Reference proteome</keyword>